<dbReference type="PROSITE" id="PS00636">
    <property type="entry name" value="DNAJ_1"/>
    <property type="match status" value="1"/>
</dbReference>
<dbReference type="SUPFAM" id="SSF49493">
    <property type="entry name" value="HSP40/DnaJ peptide-binding domain"/>
    <property type="match status" value="2"/>
</dbReference>
<dbReference type="PRINTS" id="PR00625">
    <property type="entry name" value="JDOMAIN"/>
</dbReference>
<dbReference type="InterPro" id="IPR008971">
    <property type="entry name" value="HSP40/DnaJ_pept-bd"/>
</dbReference>
<evidence type="ECO:0000313" key="4">
    <source>
        <dbReference type="EMBL" id="VFJ55919.1"/>
    </source>
</evidence>
<dbReference type="InterPro" id="IPR036869">
    <property type="entry name" value="J_dom_sf"/>
</dbReference>
<dbReference type="SUPFAM" id="SSF46565">
    <property type="entry name" value="Chaperone J-domain"/>
    <property type="match status" value="1"/>
</dbReference>
<dbReference type="GO" id="GO:0003677">
    <property type="term" value="F:DNA binding"/>
    <property type="evidence" value="ECO:0007669"/>
    <property type="project" value="UniProtKB-KW"/>
</dbReference>
<dbReference type="CDD" id="cd10747">
    <property type="entry name" value="DnaJ_C"/>
    <property type="match status" value="1"/>
</dbReference>
<gene>
    <name evidence="4" type="ORF">BECKFW1821B_GA0114236_10251</name>
</gene>
<dbReference type="PANTHER" id="PTHR43096:SF52">
    <property type="entry name" value="DNAJ HOMOLOG 1, MITOCHONDRIAL-RELATED"/>
    <property type="match status" value="1"/>
</dbReference>
<dbReference type="AlphaFoldDB" id="A0A450SPL8"/>
<evidence type="ECO:0000256" key="2">
    <source>
        <dbReference type="SAM" id="MobiDB-lite"/>
    </source>
</evidence>
<dbReference type="PROSITE" id="PS50076">
    <property type="entry name" value="DNAJ_2"/>
    <property type="match status" value="1"/>
</dbReference>
<feature type="region of interest" description="Disordered" evidence="2">
    <location>
        <begin position="128"/>
        <end position="147"/>
    </location>
</feature>
<dbReference type="Gene3D" id="2.60.260.20">
    <property type="entry name" value="Urease metallochaperone UreE, N-terminal domain"/>
    <property type="match status" value="2"/>
</dbReference>
<organism evidence="4">
    <name type="scientific">Candidatus Kentrum sp. FW</name>
    <dbReference type="NCBI Taxonomy" id="2126338"/>
    <lineage>
        <taxon>Bacteria</taxon>
        <taxon>Pseudomonadati</taxon>
        <taxon>Pseudomonadota</taxon>
        <taxon>Gammaproteobacteria</taxon>
        <taxon>Candidatus Kentrum</taxon>
    </lineage>
</organism>
<dbReference type="PANTHER" id="PTHR43096">
    <property type="entry name" value="DNAJ HOMOLOG 1, MITOCHONDRIAL-RELATED"/>
    <property type="match status" value="1"/>
</dbReference>
<dbReference type="Pfam" id="PF00226">
    <property type="entry name" value="DnaJ"/>
    <property type="match status" value="1"/>
</dbReference>
<dbReference type="FunFam" id="2.60.260.20:FF:000013">
    <property type="entry name" value="DnaJ subfamily B member 11"/>
    <property type="match status" value="1"/>
</dbReference>
<dbReference type="GO" id="GO:0051082">
    <property type="term" value="F:unfolded protein binding"/>
    <property type="evidence" value="ECO:0007669"/>
    <property type="project" value="InterPro"/>
</dbReference>
<dbReference type="InterPro" id="IPR018253">
    <property type="entry name" value="DnaJ_domain_CS"/>
</dbReference>
<dbReference type="Pfam" id="PF01556">
    <property type="entry name" value="DnaJ_C"/>
    <property type="match status" value="1"/>
</dbReference>
<reference evidence="4" key="1">
    <citation type="submission" date="2019-02" db="EMBL/GenBank/DDBJ databases">
        <authorList>
            <person name="Gruber-Vodicka R. H."/>
            <person name="Seah K. B. B."/>
        </authorList>
    </citation>
    <scope>NUCLEOTIDE SEQUENCE</scope>
    <source>
        <strain evidence="4">BECK_BZ106</strain>
    </source>
</reference>
<feature type="region of interest" description="Disordered" evidence="2">
    <location>
        <begin position="164"/>
        <end position="183"/>
    </location>
</feature>
<accession>A0A450SPL8</accession>
<dbReference type="InterPro" id="IPR002939">
    <property type="entry name" value="DnaJ_C"/>
</dbReference>
<protein>
    <submittedName>
        <fullName evidence="4">Curved DNA-binding protein</fullName>
    </submittedName>
</protein>
<dbReference type="GO" id="GO:0042026">
    <property type="term" value="P:protein refolding"/>
    <property type="evidence" value="ECO:0007669"/>
    <property type="project" value="TreeGrafter"/>
</dbReference>
<feature type="domain" description="J" evidence="3">
    <location>
        <begin position="5"/>
        <end position="69"/>
    </location>
</feature>
<keyword evidence="4" id="KW-0238">DNA-binding</keyword>
<dbReference type="SMART" id="SM00271">
    <property type="entry name" value="DnaJ"/>
    <property type="match status" value="1"/>
</dbReference>
<name>A0A450SPL8_9GAMM</name>
<dbReference type="CDD" id="cd06257">
    <property type="entry name" value="DnaJ"/>
    <property type="match status" value="1"/>
</dbReference>
<dbReference type="Gene3D" id="1.10.287.110">
    <property type="entry name" value="DnaJ domain"/>
    <property type="match status" value="1"/>
</dbReference>
<dbReference type="InterPro" id="IPR001623">
    <property type="entry name" value="DnaJ_domain"/>
</dbReference>
<dbReference type="GO" id="GO:0005737">
    <property type="term" value="C:cytoplasm"/>
    <property type="evidence" value="ECO:0007669"/>
    <property type="project" value="TreeGrafter"/>
</dbReference>
<keyword evidence="1" id="KW-0143">Chaperone</keyword>
<evidence type="ECO:0000256" key="1">
    <source>
        <dbReference type="ARBA" id="ARBA00023186"/>
    </source>
</evidence>
<sequence length="328" mass="36760">MKYKDYYQLLGITRTATPDEIKRAYRRCARKYHPDVSKEPNAEERFKEIQEAYEVLKDPKKRDAYDHLGENWKVDQEFRPPPGWGNKFEFNTGCFSRSPFDTGGFGATGFSDFFESLFGAGFQHGATGFHSQGGPRTRPTARRGQDQHTKIRITLEEAYRGTERSLSLKGGGMTPNRTSSENRQLKVKVPPGITQGQQIRLTGQGRAGSVPGLEGDLYLKVEFLPHSLFRSEGKDLYLELPIAPWEAALGTMIKVPTLGGDVDLKIPADSQSGRKLRLKGRGLGSKPIGDQYVVLKIVTPVANSSAAREFYERMAREMPFDPRAHMGQ</sequence>
<evidence type="ECO:0000259" key="3">
    <source>
        <dbReference type="PROSITE" id="PS50076"/>
    </source>
</evidence>
<dbReference type="EMBL" id="CAADFD010000025">
    <property type="protein sequence ID" value="VFJ55919.1"/>
    <property type="molecule type" value="Genomic_DNA"/>
</dbReference>
<proteinExistence type="predicted"/>